<dbReference type="InterPro" id="IPR036513">
    <property type="entry name" value="STAS_dom_sf"/>
</dbReference>
<dbReference type="PROSITE" id="PS50801">
    <property type="entry name" value="STAS"/>
    <property type="match status" value="1"/>
</dbReference>
<dbReference type="SUPFAM" id="SSF52091">
    <property type="entry name" value="SpoIIaa-like"/>
    <property type="match status" value="1"/>
</dbReference>
<dbReference type="EMBL" id="JBHEZY010000004">
    <property type="protein sequence ID" value="MFC1431511.1"/>
    <property type="molecule type" value="Genomic_DNA"/>
</dbReference>
<dbReference type="EMBL" id="JBHEZX010000021">
    <property type="protein sequence ID" value="MFC1414060.1"/>
    <property type="molecule type" value="Genomic_DNA"/>
</dbReference>
<protein>
    <submittedName>
        <fullName evidence="2">STAS domain-containing protein</fullName>
    </submittedName>
</protein>
<accession>A0ABV6VK02</accession>
<gene>
    <name evidence="3" type="ORF">ACEZDB_12745</name>
    <name evidence="2" type="ORF">ACEZDG_32845</name>
</gene>
<sequence>MNTTEPLTITVQHSEPGRAVLALSGPCDFETVEDLRQAADAALAAVPAPQCLTLDFTGVESCDSSGLSALIWIKRCTDADGVRLHLVGLDAHQQQVMHVTGLDVYLDDALNTPCQEQQQDQELGEDAATAT</sequence>
<dbReference type="Proteomes" id="UP001592530">
    <property type="component" value="Unassembled WGS sequence"/>
</dbReference>
<reference evidence="4 5" key="1">
    <citation type="submission" date="2024-09" db="EMBL/GenBank/DDBJ databases">
        <authorList>
            <person name="Lee S.D."/>
        </authorList>
    </citation>
    <scope>NUCLEOTIDE SEQUENCE [LARGE SCALE GENOMIC DNA]</scope>
    <source>
        <strain evidence="2 5">N1-1</strain>
        <strain evidence="3 4">N1-3</strain>
    </source>
</reference>
<dbReference type="Proteomes" id="UP001592582">
    <property type="component" value="Unassembled WGS sequence"/>
</dbReference>
<feature type="domain" description="STAS" evidence="1">
    <location>
        <begin position="16"/>
        <end position="102"/>
    </location>
</feature>
<evidence type="ECO:0000259" key="1">
    <source>
        <dbReference type="PROSITE" id="PS50801"/>
    </source>
</evidence>
<organism evidence="2 5">
    <name type="scientific">Streptacidiphilus alkalitolerans</name>
    <dbReference type="NCBI Taxonomy" id="3342712"/>
    <lineage>
        <taxon>Bacteria</taxon>
        <taxon>Bacillati</taxon>
        <taxon>Actinomycetota</taxon>
        <taxon>Actinomycetes</taxon>
        <taxon>Kitasatosporales</taxon>
        <taxon>Streptomycetaceae</taxon>
        <taxon>Streptacidiphilus</taxon>
    </lineage>
</organism>
<proteinExistence type="predicted"/>
<dbReference type="RefSeq" id="WP_380516992.1">
    <property type="nucleotide sequence ID" value="NZ_JBHEZX010000021.1"/>
</dbReference>
<evidence type="ECO:0000313" key="2">
    <source>
        <dbReference type="EMBL" id="MFC1414060.1"/>
    </source>
</evidence>
<evidence type="ECO:0000313" key="3">
    <source>
        <dbReference type="EMBL" id="MFC1431511.1"/>
    </source>
</evidence>
<dbReference type="CDD" id="cd07043">
    <property type="entry name" value="STAS_anti-anti-sigma_factors"/>
    <property type="match status" value="1"/>
</dbReference>
<evidence type="ECO:0000313" key="4">
    <source>
        <dbReference type="Proteomes" id="UP001592530"/>
    </source>
</evidence>
<dbReference type="InterPro" id="IPR058548">
    <property type="entry name" value="MlaB-like_STAS"/>
</dbReference>
<name>A0ABV6VK02_9ACTN</name>
<evidence type="ECO:0000313" key="5">
    <source>
        <dbReference type="Proteomes" id="UP001592582"/>
    </source>
</evidence>
<comment type="caution">
    <text evidence="2">The sequence shown here is derived from an EMBL/GenBank/DDBJ whole genome shotgun (WGS) entry which is preliminary data.</text>
</comment>
<keyword evidence="5" id="KW-1185">Reference proteome</keyword>
<dbReference type="Gene3D" id="3.30.750.24">
    <property type="entry name" value="STAS domain"/>
    <property type="match status" value="1"/>
</dbReference>
<dbReference type="Pfam" id="PF13466">
    <property type="entry name" value="STAS_2"/>
    <property type="match status" value="1"/>
</dbReference>
<dbReference type="InterPro" id="IPR002645">
    <property type="entry name" value="STAS_dom"/>
</dbReference>